<gene>
    <name evidence="1" type="ORF">THF1D04_10719</name>
</gene>
<name>A0AAU9PZG8_9VIBR</name>
<sequence length="41" mass="4625">MITAIVYYIDSKFQADGLSIFIGTVMIDIEILDFALKLLTE</sequence>
<accession>A0AAU9PZG8</accession>
<dbReference type="AlphaFoldDB" id="A0AAU9PZG8"/>
<evidence type="ECO:0000313" key="1">
    <source>
        <dbReference type="EMBL" id="CAH1521236.1"/>
    </source>
</evidence>
<dbReference type="EMBL" id="CAKMTQ010000001">
    <property type="protein sequence ID" value="CAH1521236.1"/>
    <property type="molecule type" value="Genomic_DNA"/>
</dbReference>
<organism evidence="1 2">
    <name type="scientific">Vibrio owensii</name>
    <dbReference type="NCBI Taxonomy" id="696485"/>
    <lineage>
        <taxon>Bacteria</taxon>
        <taxon>Pseudomonadati</taxon>
        <taxon>Pseudomonadota</taxon>
        <taxon>Gammaproteobacteria</taxon>
        <taxon>Vibrionales</taxon>
        <taxon>Vibrionaceae</taxon>
        <taxon>Vibrio</taxon>
    </lineage>
</organism>
<protein>
    <submittedName>
        <fullName evidence="1">Uncharacterized protein</fullName>
    </submittedName>
</protein>
<proteinExistence type="predicted"/>
<reference evidence="1" key="1">
    <citation type="submission" date="2022-01" db="EMBL/GenBank/DDBJ databases">
        <authorList>
            <person name="Lagorce A."/>
        </authorList>
    </citation>
    <scope>NUCLEOTIDE SEQUENCE</scope>
    <source>
        <strain evidence="1">Th15_F1_D04</strain>
    </source>
</reference>
<dbReference type="Proteomes" id="UP001295420">
    <property type="component" value="Unassembled WGS sequence"/>
</dbReference>
<evidence type="ECO:0000313" key="2">
    <source>
        <dbReference type="Proteomes" id="UP001295420"/>
    </source>
</evidence>
<comment type="caution">
    <text evidence="1">The sequence shown here is derived from an EMBL/GenBank/DDBJ whole genome shotgun (WGS) entry which is preliminary data.</text>
</comment>